<evidence type="ECO:0000256" key="11">
    <source>
        <dbReference type="ARBA" id="ARBA00024983"/>
    </source>
</evidence>
<evidence type="ECO:0000256" key="7">
    <source>
        <dbReference type="ARBA" id="ARBA00022729"/>
    </source>
</evidence>
<keyword evidence="8" id="KW-0378">Hydrolase</keyword>
<sequence>MKASLLLFLGAHAVAGSTASYRRGDNGTRDWDAAAQIAQNLVSQLTLDEKVQMITGNNSAGYCISKIAPVPRLNFTGLCMLDGPNAVNRADLGKGGHVALGPTTGPMGRHALGGRNWEGFGPDPYLAGISITESINGLHDAGVQASTKHYIANEQDTQRSSTINVVHHKRRWDSH</sequence>
<keyword evidence="9" id="KW-0325">Glycoprotein</keyword>
<comment type="pathway">
    <text evidence="3">Glycan metabolism; cellulose degradation.</text>
</comment>
<reference evidence="13 14" key="1">
    <citation type="submission" date="2024-03" db="EMBL/GenBank/DDBJ databases">
        <title>A high-quality draft genome sequence of Diaporthe vaccinii, a causative agent of upright dieback and viscid rot disease in cranberry plants.</title>
        <authorList>
            <person name="Sarrasin M."/>
            <person name="Lang B.F."/>
            <person name="Burger G."/>
        </authorList>
    </citation>
    <scope>NUCLEOTIDE SEQUENCE [LARGE SCALE GENOMIC DNA]</scope>
    <source>
        <strain evidence="13 14">IS7</strain>
    </source>
</reference>
<dbReference type="InterPro" id="IPR036962">
    <property type="entry name" value="Glyco_hydro_3_N_sf"/>
</dbReference>
<keyword evidence="14" id="KW-1185">Reference proteome</keyword>
<comment type="subcellular location">
    <subcellularLocation>
        <location evidence="2">Secreted</location>
    </subcellularLocation>
</comment>
<keyword evidence="6" id="KW-0964">Secreted</keyword>
<keyword evidence="10" id="KW-0326">Glycosidase</keyword>
<name>A0ABR4DZG9_9PEZI</name>
<evidence type="ECO:0000256" key="1">
    <source>
        <dbReference type="ARBA" id="ARBA00000448"/>
    </source>
</evidence>
<evidence type="ECO:0000256" key="6">
    <source>
        <dbReference type="ARBA" id="ARBA00022525"/>
    </source>
</evidence>
<evidence type="ECO:0000256" key="2">
    <source>
        <dbReference type="ARBA" id="ARBA00004613"/>
    </source>
</evidence>
<dbReference type="InterPro" id="IPR017853">
    <property type="entry name" value="GH"/>
</dbReference>
<feature type="signal peptide" evidence="12">
    <location>
        <begin position="1"/>
        <end position="19"/>
    </location>
</feature>
<evidence type="ECO:0000313" key="14">
    <source>
        <dbReference type="Proteomes" id="UP001600888"/>
    </source>
</evidence>
<evidence type="ECO:0000256" key="3">
    <source>
        <dbReference type="ARBA" id="ARBA00004987"/>
    </source>
</evidence>
<evidence type="ECO:0000256" key="10">
    <source>
        <dbReference type="ARBA" id="ARBA00023295"/>
    </source>
</evidence>
<comment type="caution">
    <text evidence="13">The sequence shown here is derived from an EMBL/GenBank/DDBJ whole genome shotgun (WGS) entry which is preliminary data.</text>
</comment>
<evidence type="ECO:0000313" key="13">
    <source>
        <dbReference type="EMBL" id="KAL2275530.1"/>
    </source>
</evidence>
<evidence type="ECO:0000256" key="5">
    <source>
        <dbReference type="ARBA" id="ARBA00012744"/>
    </source>
</evidence>
<evidence type="ECO:0000256" key="12">
    <source>
        <dbReference type="SAM" id="SignalP"/>
    </source>
</evidence>
<dbReference type="SUPFAM" id="SSF51445">
    <property type="entry name" value="(Trans)glycosidases"/>
    <property type="match status" value="1"/>
</dbReference>
<dbReference type="PANTHER" id="PTHR42715">
    <property type="entry name" value="BETA-GLUCOSIDASE"/>
    <property type="match status" value="1"/>
</dbReference>
<keyword evidence="7 12" id="KW-0732">Signal</keyword>
<comment type="similarity">
    <text evidence="4">Belongs to the glycosyl hydrolase 3 family.</text>
</comment>
<dbReference type="Gene3D" id="3.20.20.300">
    <property type="entry name" value="Glycoside hydrolase, family 3, N-terminal domain"/>
    <property type="match status" value="2"/>
</dbReference>
<evidence type="ECO:0000256" key="8">
    <source>
        <dbReference type="ARBA" id="ARBA00022801"/>
    </source>
</evidence>
<dbReference type="EC" id="3.2.1.21" evidence="5"/>
<dbReference type="Proteomes" id="UP001600888">
    <property type="component" value="Unassembled WGS sequence"/>
</dbReference>
<dbReference type="InterPro" id="IPR050288">
    <property type="entry name" value="Cellulose_deg_GH3"/>
</dbReference>
<evidence type="ECO:0000256" key="9">
    <source>
        <dbReference type="ARBA" id="ARBA00023180"/>
    </source>
</evidence>
<organism evidence="13 14">
    <name type="scientific">Diaporthe vaccinii</name>
    <dbReference type="NCBI Taxonomy" id="105482"/>
    <lineage>
        <taxon>Eukaryota</taxon>
        <taxon>Fungi</taxon>
        <taxon>Dikarya</taxon>
        <taxon>Ascomycota</taxon>
        <taxon>Pezizomycotina</taxon>
        <taxon>Sordariomycetes</taxon>
        <taxon>Sordariomycetidae</taxon>
        <taxon>Diaporthales</taxon>
        <taxon>Diaporthaceae</taxon>
        <taxon>Diaporthe</taxon>
        <taxon>Diaporthe eres species complex</taxon>
    </lineage>
</organism>
<dbReference type="PANTHER" id="PTHR42715:SF12">
    <property type="entry name" value="BETA-GLUCOSIDASE G-RELATED"/>
    <property type="match status" value="1"/>
</dbReference>
<proteinExistence type="inferred from homology"/>
<comment type="function">
    <text evidence="11">Beta-glucosidases are one of a number of cellulolytic enzymes involved in the degradation of cellulosic biomass. Catalyzes the last step releasing glucose from the inhibitory cellobiose.</text>
</comment>
<evidence type="ECO:0000256" key="4">
    <source>
        <dbReference type="ARBA" id="ARBA00005336"/>
    </source>
</evidence>
<gene>
    <name evidence="13" type="ORF">FJTKL_02027</name>
</gene>
<dbReference type="EMBL" id="JBAWTH010000131">
    <property type="protein sequence ID" value="KAL2275530.1"/>
    <property type="molecule type" value="Genomic_DNA"/>
</dbReference>
<accession>A0ABR4DZG9</accession>
<protein>
    <recommendedName>
        <fullName evidence="5">beta-glucosidase</fullName>
        <ecNumber evidence="5">3.2.1.21</ecNumber>
    </recommendedName>
</protein>
<comment type="catalytic activity">
    <reaction evidence="1">
        <text>Hydrolysis of terminal, non-reducing beta-D-glucosyl residues with release of beta-D-glucose.</text>
        <dbReference type="EC" id="3.2.1.21"/>
    </reaction>
</comment>
<feature type="chain" id="PRO_5046028650" description="beta-glucosidase" evidence="12">
    <location>
        <begin position="20"/>
        <end position="175"/>
    </location>
</feature>